<name>A0A829Y936_9GAMM</name>
<feature type="transmembrane region" description="Helical" evidence="1">
    <location>
        <begin position="162"/>
        <end position="184"/>
    </location>
</feature>
<sequence length="307" mass="33663">MVRSSFLALMLLAAPAVLAQSEGPARQAIGECIEALEPDAIGLEAIEKTCPEIRVALEQLGLTDLVSEDQLSLLSRDGLHSLHQLTLRYEQEPEHATIGSNTLAPVLESLREPPVAEQSLSWYQRLERWLREILDRKPSNSSNDSWLSRWLKEYSLPDTVRWGLIYGSMALMVLLALGIVINEVRTAARGRRRKSAATAANAADVPFDSRSAGTGLDAGGERLSALLRLLIATLVDTGRLQGAQSLTHRELAKRARFDDSTQRESFQKIAQLAERETFSGKEVASDDLADVLRVGRTLDAQLKGAAT</sequence>
<accession>A0A829Y936</accession>
<dbReference type="EMBL" id="BLJN01000001">
    <property type="protein sequence ID" value="GFE79555.1"/>
    <property type="molecule type" value="Genomic_DNA"/>
</dbReference>
<dbReference type="Proteomes" id="UP000445000">
    <property type="component" value="Unassembled WGS sequence"/>
</dbReference>
<evidence type="ECO:0000313" key="5">
    <source>
        <dbReference type="Proteomes" id="UP000445000"/>
    </source>
</evidence>
<keyword evidence="1" id="KW-0472">Membrane</keyword>
<keyword evidence="1" id="KW-1133">Transmembrane helix</keyword>
<feature type="domain" description="Protein-glutamine gamma-glutamyltransferase-like C-terminal" evidence="3">
    <location>
        <begin position="227"/>
        <end position="293"/>
    </location>
</feature>
<keyword evidence="2" id="KW-0732">Signal</keyword>
<organism evidence="4 5">
    <name type="scientific">Steroidobacter agaridevorans</name>
    <dbReference type="NCBI Taxonomy" id="2695856"/>
    <lineage>
        <taxon>Bacteria</taxon>
        <taxon>Pseudomonadati</taxon>
        <taxon>Pseudomonadota</taxon>
        <taxon>Gammaproteobacteria</taxon>
        <taxon>Steroidobacterales</taxon>
        <taxon>Steroidobacteraceae</taxon>
        <taxon>Steroidobacter</taxon>
    </lineage>
</organism>
<feature type="signal peptide" evidence="2">
    <location>
        <begin position="1"/>
        <end position="19"/>
    </location>
</feature>
<dbReference type="InterPro" id="IPR025403">
    <property type="entry name" value="TgpA-like_C"/>
</dbReference>
<proteinExistence type="predicted"/>
<protein>
    <recommendedName>
        <fullName evidence="3">Protein-glutamine gamma-glutamyltransferase-like C-terminal domain-containing protein</fullName>
    </recommendedName>
</protein>
<feature type="chain" id="PRO_5032832407" description="Protein-glutamine gamma-glutamyltransferase-like C-terminal domain-containing protein" evidence="2">
    <location>
        <begin position="20"/>
        <end position="307"/>
    </location>
</feature>
<evidence type="ECO:0000259" key="3">
    <source>
        <dbReference type="Pfam" id="PF13559"/>
    </source>
</evidence>
<comment type="caution">
    <text evidence="4">The sequence shown here is derived from an EMBL/GenBank/DDBJ whole genome shotgun (WGS) entry which is preliminary data.</text>
</comment>
<dbReference type="Pfam" id="PF13559">
    <property type="entry name" value="DUF4129"/>
    <property type="match status" value="1"/>
</dbReference>
<keyword evidence="1" id="KW-0812">Transmembrane</keyword>
<gene>
    <name evidence="4" type="ORF">GCM10011487_15550</name>
</gene>
<dbReference type="AlphaFoldDB" id="A0A829Y936"/>
<keyword evidence="5" id="KW-1185">Reference proteome</keyword>
<evidence type="ECO:0000256" key="1">
    <source>
        <dbReference type="SAM" id="Phobius"/>
    </source>
</evidence>
<reference evidence="5" key="1">
    <citation type="submission" date="2020-01" db="EMBL/GenBank/DDBJ databases">
        <title>'Steroidobacter agaridevorans' sp. nov., agar-degrading bacteria isolated from rhizosphere soils.</title>
        <authorList>
            <person name="Ikenaga M."/>
            <person name="Kataoka M."/>
            <person name="Murouchi A."/>
            <person name="Katsuragi S."/>
            <person name="Sakai M."/>
        </authorList>
    </citation>
    <scope>NUCLEOTIDE SEQUENCE [LARGE SCALE GENOMIC DNA]</scope>
    <source>
        <strain evidence="5">YU21-B</strain>
    </source>
</reference>
<evidence type="ECO:0000313" key="4">
    <source>
        <dbReference type="EMBL" id="GFE79555.1"/>
    </source>
</evidence>
<evidence type="ECO:0000256" key="2">
    <source>
        <dbReference type="SAM" id="SignalP"/>
    </source>
</evidence>